<dbReference type="InterPro" id="IPR029043">
    <property type="entry name" value="GcvT/YgfZ_C"/>
</dbReference>
<dbReference type="InterPro" id="IPR041117">
    <property type="entry name" value="SoxA_A3"/>
</dbReference>
<dbReference type="PRINTS" id="PR00368">
    <property type="entry name" value="FADPNR"/>
</dbReference>
<dbReference type="GO" id="GO:0046653">
    <property type="term" value="P:tetrahydrofolate metabolic process"/>
    <property type="evidence" value="ECO:0007669"/>
    <property type="project" value="InterPro"/>
</dbReference>
<dbReference type="SUPFAM" id="SSF51905">
    <property type="entry name" value="FAD/NAD(P)-binding domain"/>
    <property type="match status" value="1"/>
</dbReference>
<dbReference type="EMBL" id="FNOM01000006">
    <property type="protein sequence ID" value="SDX20712.1"/>
    <property type="molecule type" value="Genomic_DNA"/>
</dbReference>
<dbReference type="Pfam" id="PF07992">
    <property type="entry name" value="Pyr_redox_2"/>
    <property type="match status" value="1"/>
</dbReference>
<reference evidence="8 9" key="1">
    <citation type="submission" date="2016-10" db="EMBL/GenBank/DDBJ databases">
        <authorList>
            <person name="de Groot N.N."/>
        </authorList>
    </citation>
    <scope>NUCLEOTIDE SEQUENCE [LARGE SCALE GENOMIC DNA]</scope>
    <source>
        <strain evidence="8 9">CGMCC 1.8894</strain>
    </source>
</reference>
<dbReference type="InterPro" id="IPR036188">
    <property type="entry name" value="FAD/NAD-bd_sf"/>
</dbReference>
<comment type="similarity">
    <text evidence="1">Belongs to the GcvT family.</text>
</comment>
<organism evidence="8 9">
    <name type="scientific">Roseicitreum antarcticum</name>
    <dbReference type="NCBI Taxonomy" id="564137"/>
    <lineage>
        <taxon>Bacteria</taxon>
        <taxon>Pseudomonadati</taxon>
        <taxon>Pseudomonadota</taxon>
        <taxon>Alphaproteobacteria</taxon>
        <taxon>Rhodobacterales</taxon>
        <taxon>Paracoccaceae</taxon>
        <taxon>Roseicitreum</taxon>
    </lineage>
</organism>
<evidence type="ECO:0000259" key="7">
    <source>
        <dbReference type="Pfam" id="PF17806"/>
    </source>
</evidence>
<dbReference type="Gene3D" id="3.50.50.60">
    <property type="entry name" value="FAD/NAD(P)-binding domain"/>
    <property type="match status" value="2"/>
</dbReference>
<dbReference type="PANTHER" id="PTHR43757">
    <property type="entry name" value="AMINOMETHYLTRANSFERASE"/>
    <property type="match status" value="1"/>
</dbReference>
<accession>A0A1H2ZSZ7</accession>
<dbReference type="Pfam" id="PF17806">
    <property type="entry name" value="SO_alpha_A3"/>
    <property type="match status" value="1"/>
</dbReference>
<evidence type="ECO:0000313" key="8">
    <source>
        <dbReference type="EMBL" id="SDX20712.1"/>
    </source>
</evidence>
<feature type="domain" description="GCVT N-terminal" evidence="4">
    <location>
        <begin position="636"/>
        <end position="904"/>
    </location>
</feature>
<dbReference type="InterPro" id="IPR023753">
    <property type="entry name" value="FAD/NAD-binding_dom"/>
</dbReference>
<dbReference type="InterPro" id="IPR028896">
    <property type="entry name" value="GcvT/YgfZ/DmdA"/>
</dbReference>
<feature type="compositionally biased region" description="Polar residues" evidence="3">
    <location>
        <begin position="505"/>
        <end position="517"/>
    </location>
</feature>
<evidence type="ECO:0000259" key="6">
    <source>
        <dbReference type="Pfam" id="PF08669"/>
    </source>
</evidence>
<dbReference type="Pfam" id="PF13510">
    <property type="entry name" value="Fer2_4"/>
    <property type="match status" value="1"/>
</dbReference>
<evidence type="ECO:0000313" key="9">
    <source>
        <dbReference type="Proteomes" id="UP000198539"/>
    </source>
</evidence>
<dbReference type="InterPro" id="IPR013977">
    <property type="entry name" value="GcvT_C"/>
</dbReference>
<feature type="domain" description="FAD/NAD(P)-binding" evidence="5">
    <location>
        <begin position="172"/>
        <end position="423"/>
    </location>
</feature>
<feature type="region of interest" description="Disordered" evidence="3">
    <location>
        <begin position="485"/>
        <end position="518"/>
    </location>
</feature>
<dbReference type="STRING" id="564137.SAMN04488238_10664"/>
<dbReference type="SUPFAM" id="SSF101790">
    <property type="entry name" value="Aminomethyltransferase beta-barrel domain"/>
    <property type="match status" value="1"/>
</dbReference>
<dbReference type="Proteomes" id="UP000198539">
    <property type="component" value="Unassembled WGS sequence"/>
</dbReference>
<dbReference type="GO" id="GO:0008115">
    <property type="term" value="F:sarcosine oxidase activity"/>
    <property type="evidence" value="ECO:0007669"/>
    <property type="project" value="InterPro"/>
</dbReference>
<keyword evidence="9" id="KW-1185">Reference proteome</keyword>
<dbReference type="Pfam" id="PF08669">
    <property type="entry name" value="GCV_T_C"/>
    <property type="match status" value="1"/>
</dbReference>
<dbReference type="InterPro" id="IPR006277">
    <property type="entry name" value="Sarcosine_oxidase_asu"/>
</dbReference>
<proteinExistence type="inferred from homology"/>
<evidence type="ECO:0000256" key="1">
    <source>
        <dbReference type="ARBA" id="ARBA00008609"/>
    </source>
</evidence>
<sequence length="1018" mass="109507">MSHRLKTGGRLIDRSAPASFTFNGRAMKGFAGDTLASALLGAGQVLMGRSFKYHRPRGVVASGAEEPNALMGLGRGDRFEPNQRATTTELFDGLEAASQNHWPSLNHDIGVVSNALSRFLSAGFYYKMFIHPRPFWKHIYEPFIRASAGLGKAPKADARDPDRYEQIYAFCDVLVIGGGVAGLVAARAAARSGLRVVVWEQTAHWGGRAVVDGDRIDGQTAEHWVAATLSALHALPNVTLLTRTMGAGVHDHGYVHGYQRVSDHTPGADAPRHRLWRMRAARTITATGAIERPLSFAGNDIPGVMLASAMRDYLVNWAVAPGARSVVVTNNDDAYRTALALLDAGLEVPVIVDARAELSAMAGAAQARGLRVLPGMAVRAVKGGKRVTGVELCRVDGTGGAVAEVIACDAIAMSGGWSPVVHLWSHCGGKLIWDDAGAFFRPDPAQPPRGADGTGFVLAAGAANGALALRDTLRDAHAAGQAATGQVATGQATKQGAAKQGAGSSIPQAKAPTTDTAPDSPLVPVWIMPRAAGYDLRARMWLDFQNDVKVADIQLAAREGFQSVEHAKRYTTLGMATDQGKLSNINGLAVLSDALGQPIPATGTTTFRPPYTPISMGAIAAEARGATFQPLRRTPLHDWHEAHGVAWEPVGHWRRPYCYPRDGESHHDAVNREVSNTRTNLGLLDASTLGKILVQGPDARRFLDMLYTNMMSTLPVGKCRYGLMCNENGFLMDDGVVARLEDQAFLVHTTSGGADHIHAWMEDWLQCEWWDWQVHTVNLTEQFAQIAVVGPNARKVLEILGGMDLGALPFMGWAEGTLAGIPARVFRISFSGELSFEVAVPAGQGLALWQRLMDAGRAFGVMPYGTEALHVLRAEKGFIMIGDETDGTVIPQDLNLHWAISKKKTDFLGKRGMARVAMQAPDRWRLVGLETLDGSVLPDGAYAVLDGQNDNYQRLTEGRVTSSYYSATLARGIAMGLVRHGPERMGEVLTFPTGYGATVKARIVDPVWYDKAGEKQNA</sequence>
<dbReference type="PANTHER" id="PTHR43757:SF2">
    <property type="entry name" value="AMINOMETHYLTRANSFERASE, MITOCHONDRIAL"/>
    <property type="match status" value="1"/>
</dbReference>
<evidence type="ECO:0000259" key="5">
    <source>
        <dbReference type="Pfam" id="PF07992"/>
    </source>
</evidence>
<dbReference type="PRINTS" id="PR00411">
    <property type="entry name" value="PNDRDTASEI"/>
</dbReference>
<evidence type="ECO:0000259" key="4">
    <source>
        <dbReference type="Pfam" id="PF01571"/>
    </source>
</evidence>
<dbReference type="Pfam" id="PF01571">
    <property type="entry name" value="GCV_T"/>
    <property type="match status" value="1"/>
</dbReference>
<dbReference type="OrthoDB" id="5287468at2"/>
<feature type="domain" description="Aminomethyltransferase C-terminal" evidence="6">
    <location>
        <begin position="925"/>
        <end position="1010"/>
    </location>
</feature>
<name>A0A1H2ZSZ7_9RHOB</name>
<evidence type="ECO:0000256" key="3">
    <source>
        <dbReference type="SAM" id="MobiDB-lite"/>
    </source>
</evidence>
<keyword evidence="2" id="KW-0560">Oxidoreductase</keyword>
<dbReference type="InterPro" id="IPR042204">
    <property type="entry name" value="2Fe-2S-bd_N"/>
</dbReference>
<dbReference type="Gene3D" id="3.10.20.440">
    <property type="entry name" value="2Fe-2S iron-sulphur cluster binding domain, sarcosine oxidase, alpha subunit, N-terminal domain"/>
    <property type="match status" value="1"/>
</dbReference>
<dbReference type="Gene3D" id="3.30.1360.120">
    <property type="entry name" value="Probable tRNA modification gtpase trme, domain 1"/>
    <property type="match status" value="1"/>
</dbReference>
<dbReference type="SUPFAM" id="SSF103025">
    <property type="entry name" value="Folate-binding domain"/>
    <property type="match status" value="1"/>
</dbReference>
<dbReference type="RefSeq" id="WP_092889434.1">
    <property type="nucleotide sequence ID" value="NZ_CP061498.1"/>
</dbReference>
<feature type="domain" description="SoxA A3" evidence="7">
    <location>
        <begin position="538"/>
        <end position="622"/>
    </location>
</feature>
<dbReference type="NCBIfam" id="TIGR01372">
    <property type="entry name" value="soxA"/>
    <property type="match status" value="1"/>
</dbReference>
<dbReference type="InterPro" id="IPR027266">
    <property type="entry name" value="TrmE/GcvT-like"/>
</dbReference>
<dbReference type="AlphaFoldDB" id="A0A1H2ZSZ7"/>
<protein>
    <submittedName>
        <fullName evidence="8">Sarcosine oxidase subunit alpha</fullName>
    </submittedName>
</protein>
<evidence type="ECO:0000256" key="2">
    <source>
        <dbReference type="ARBA" id="ARBA00023002"/>
    </source>
</evidence>
<dbReference type="PIRSF" id="PIRSF037980">
    <property type="entry name" value="SoxA"/>
    <property type="match status" value="1"/>
</dbReference>
<dbReference type="InterPro" id="IPR006222">
    <property type="entry name" value="GCVT_N"/>
</dbReference>
<gene>
    <name evidence="8" type="ORF">SAMN04488238_10664</name>
</gene>
<feature type="compositionally biased region" description="Low complexity" evidence="3">
    <location>
        <begin position="485"/>
        <end position="503"/>
    </location>
</feature>